<protein>
    <submittedName>
        <fullName evidence="6">LuxR C-terminal-related transcriptional regulator</fullName>
    </submittedName>
</protein>
<dbReference type="Proteomes" id="UP001324533">
    <property type="component" value="Chromosome"/>
</dbReference>
<dbReference type="InterPro" id="IPR000792">
    <property type="entry name" value="Tscrpt_reg_LuxR_C"/>
</dbReference>
<evidence type="ECO:0000256" key="4">
    <source>
        <dbReference type="SAM" id="MobiDB-lite"/>
    </source>
</evidence>
<dbReference type="InterPro" id="IPR016032">
    <property type="entry name" value="Sig_transdc_resp-reg_C-effctor"/>
</dbReference>
<dbReference type="Pfam" id="PF00196">
    <property type="entry name" value="GerE"/>
    <property type="match status" value="1"/>
</dbReference>
<evidence type="ECO:0000259" key="5">
    <source>
        <dbReference type="PROSITE" id="PS50043"/>
    </source>
</evidence>
<evidence type="ECO:0000256" key="3">
    <source>
        <dbReference type="ARBA" id="ARBA00023163"/>
    </source>
</evidence>
<reference evidence="6 7" key="1">
    <citation type="submission" date="2023-06" db="EMBL/GenBank/DDBJ databases">
        <title>Rock-solubilizing bacteria, Microbacterium invictum, promotes re-establishment of vegetation in rocky wasteland by accelerating rock bio-weathering and reshaping soil bacterial community.</title>
        <authorList>
            <person name="Liu C."/>
        </authorList>
    </citation>
    <scope>NUCLEOTIDE SEQUENCE [LARGE SCALE GENOMIC DNA]</scope>
    <source>
        <strain evidence="6 7">X-18</strain>
    </source>
</reference>
<dbReference type="Gene3D" id="1.10.10.10">
    <property type="entry name" value="Winged helix-like DNA-binding domain superfamily/Winged helix DNA-binding domain"/>
    <property type="match status" value="1"/>
</dbReference>
<dbReference type="SUPFAM" id="SSF46894">
    <property type="entry name" value="C-terminal effector domain of the bipartite response regulators"/>
    <property type="match status" value="1"/>
</dbReference>
<feature type="compositionally biased region" description="Basic and acidic residues" evidence="4">
    <location>
        <begin position="752"/>
        <end position="762"/>
    </location>
</feature>
<keyword evidence="3" id="KW-0804">Transcription</keyword>
<keyword evidence="2" id="KW-0238">DNA-binding</keyword>
<evidence type="ECO:0000256" key="1">
    <source>
        <dbReference type="ARBA" id="ARBA00023015"/>
    </source>
</evidence>
<feature type="region of interest" description="Disordered" evidence="4">
    <location>
        <begin position="421"/>
        <end position="445"/>
    </location>
</feature>
<feature type="domain" description="HTH luxR-type" evidence="5">
    <location>
        <begin position="771"/>
        <end position="836"/>
    </location>
</feature>
<keyword evidence="1" id="KW-0805">Transcription regulation</keyword>
<dbReference type="PRINTS" id="PR00038">
    <property type="entry name" value="HTHLUXR"/>
</dbReference>
<dbReference type="EMBL" id="CP139779">
    <property type="protein sequence ID" value="WQB69719.1"/>
    <property type="molecule type" value="Genomic_DNA"/>
</dbReference>
<feature type="region of interest" description="Disordered" evidence="4">
    <location>
        <begin position="752"/>
        <end position="779"/>
    </location>
</feature>
<dbReference type="CDD" id="cd06170">
    <property type="entry name" value="LuxR_C_like"/>
    <property type="match status" value="1"/>
</dbReference>
<sequence length="840" mass="88439">MTTLLSNSSDTRTASIMPRALHALTALHAIVATDRPVRAAIVGGSGSGKTDALRFLLAQLEADDRPVRLLSARDRISTIPDDVALLVDDAHTLDPARLSQLIDRAHRPDASVVIAYRSWPAPSELLELTRAVERNAPAVLLGEITLAELREILPDASAECEERILSGTGGIAWLVFECAQAHAALSYEGRDCGDPEAHADATRVLMRRITHRLETVSPRLRRRIEALSLGVSDGDDRDAQAELSAEGQAEGLLLHNGRPAPVVAMAARASVPVDRLVDLVQAGTLDLVPGSDLAASLDGIVDPGVGDRLAARARREVGRNPHLAVTLFDYALRCGSDPRGLAAAHAHALWAAGDVDAAGSLLDDLAAEGGWAGLSPSDHDLLTDAVAATWADRGLMSLAHQSYLAVTPLSPAGKTRALVTAAGAGSTAHDGDPAPDAPGAAGSAPSANGVAMQLWARGLRASLQASHSRSALDDLRRASELANAGHDASPTTELPAVVAAIVAIGLGDLGAAHGILDDAQRAQQGGARWIPHLQLWNAWVALQREQPAEARALLTAATDGTRLSPRDDLIAAAIAVGLARRYDDAPTLEAMWESVKSRATRPEIDLYLLLPLGELVIVAARLGDAHWTQAAFDRGLALLADLGEPSLWSAPLHWAGIQRGIMLSRPDDLAPHARALVASSSRNPLAAKMSHAGRVWTSVLAGQVDADAVEEAARGLASVGLAWDGARLAGHGSRRSDDRKVSSRLLACARELHPREAPRSADADSQATPARASAPSLLSEREREVAELVLQGKTYAEIGKEIFISPRTAEHHMAQIKRRLGASSRSDLIAKLRVTLGATG</sequence>
<evidence type="ECO:0000313" key="6">
    <source>
        <dbReference type="EMBL" id="WQB69719.1"/>
    </source>
</evidence>
<accession>A0ABZ0V8C2</accession>
<dbReference type="SMART" id="SM00421">
    <property type="entry name" value="HTH_LUXR"/>
    <property type="match status" value="1"/>
</dbReference>
<gene>
    <name evidence="6" type="ORF">T9R20_13600</name>
</gene>
<dbReference type="SUPFAM" id="SSF52540">
    <property type="entry name" value="P-loop containing nucleoside triphosphate hydrolases"/>
    <property type="match status" value="1"/>
</dbReference>
<evidence type="ECO:0000256" key="2">
    <source>
        <dbReference type="ARBA" id="ARBA00023125"/>
    </source>
</evidence>
<name>A0ABZ0V8C2_9MICO</name>
<dbReference type="InterPro" id="IPR027417">
    <property type="entry name" value="P-loop_NTPase"/>
</dbReference>
<keyword evidence="7" id="KW-1185">Reference proteome</keyword>
<organism evidence="6 7">
    <name type="scientific">Microbacterium invictum</name>
    <dbReference type="NCBI Taxonomy" id="515415"/>
    <lineage>
        <taxon>Bacteria</taxon>
        <taxon>Bacillati</taxon>
        <taxon>Actinomycetota</taxon>
        <taxon>Actinomycetes</taxon>
        <taxon>Micrococcales</taxon>
        <taxon>Microbacteriaceae</taxon>
        <taxon>Microbacterium</taxon>
    </lineage>
</organism>
<dbReference type="InterPro" id="IPR036388">
    <property type="entry name" value="WH-like_DNA-bd_sf"/>
</dbReference>
<dbReference type="PROSITE" id="PS50043">
    <property type="entry name" value="HTH_LUXR_2"/>
    <property type="match status" value="1"/>
</dbReference>
<evidence type="ECO:0000313" key="7">
    <source>
        <dbReference type="Proteomes" id="UP001324533"/>
    </source>
</evidence>
<dbReference type="PANTHER" id="PTHR44688">
    <property type="entry name" value="DNA-BINDING TRANSCRIPTIONAL ACTIVATOR DEVR_DOSR"/>
    <property type="match status" value="1"/>
</dbReference>
<dbReference type="PANTHER" id="PTHR44688:SF16">
    <property type="entry name" value="DNA-BINDING TRANSCRIPTIONAL ACTIVATOR DEVR_DOSR"/>
    <property type="match status" value="1"/>
</dbReference>
<proteinExistence type="predicted"/>
<dbReference type="RefSeq" id="WP_322409841.1">
    <property type="nucleotide sequence ID" value="NZ_CP139779.1"/>
</dbReference>